<keyword evidence="2" id="KW-1185">Reference proteome</keyword>
<dbReference type="Proteomes" id="UP001597534">
    <property type="component" value="Unassembled WGS sequence"/>
</dbReference>
<evidence type="ECO:0000313" key="2">
    <source>
        <dbReference type="Proteomes" id="UP001597534"/>
    </source>
</evidence>
<gene>
    <name evidence="1" type="ORF">ACFS5J_04200</name>
</gene>
<reference evidence="2" key="1">
    <citation type="journal article" date="2019" name="Int. J. Syst. Evol. Microbiol.">
        <title>The Global Catalogue of Microorganisms (GCM) 10K type strain sequencing project: providing services to taxonomists for standard genome sequencing and annotation.</title>
        <authorList>
            <consortium name="The Broad Institute Genomics Platform"/>
            <consortium name="The Broad Institute Genome Sequencing Center for Infectious Disease"/>
            <person name="Wu L."/>
            <person name="Ma J."/>
        </authorList>
    </citation>
    <scope>NUCLEOTIDE SEQUENCE [LARGE SCALE GENOMIC DNA]</scope>
    <source>
        <strain evidence="2">KCTC 22671</strain>
    </source>
</reference>
<name>A0ABW5YJZ4_9FLAO</name>
<evidence type="ECO:0000313" key="1">
    <source>
        <dbReference type="EMBL" id="MFD2891212.1"/>
    </source>
</evidence>
<sequence length="224" mass="27314">MNFLRRNIIIVIFCFAFYGVQVWGQKDFFHDISFQTNLLHNEKITVLSESNWMHNYSESRWHRLGFNVEVLRKLENWTFLGGLVNNYTFDEQIDNFYELRPWLGIALQTPITDKLFLKQRLRIENRNIFYGDKIKYQSILRTRFDVALEYNFPKSKVRTDIEWFIRKDPALSDRYNSRRSYRLQYSYFGFKKMIFSIGYKYQRFNRKYNPEANDGHTIEIIAKI</sequence>
<organism evidence="1 2">
    <name type="scientific">Flavobacterium chuncheonense</name>
    <dbReference type="NCBI Taxonomy" id="2026653"/>
    <lineage>
        <taxon>Bacteria</taxon>
        <taxon>Pseudomonadati</taxon>
        <taxon>Bacteroidota</taxon>
        <taxon>Flavobacteriia</taxon>
        <taxon>Flavobacteriales</taxon>
        <taxon>Flavobacteriaceae</taxon>
        <taxon>Flavobacterium</taxon>
    </lineage>
</organism>
<evidence type="ECO:0008006" key="3">
    <source>
        <dbReference type="Google" id="ProtNLM"/>
    </source>
</evidence>
<comment type="caution">
    <text evidence="1">The sequence shown here is derived from an EMBL/GenBank/DDBJ whole genome shotgun (WGS) entry which is preliminary data.</text>
</comment>
<proteinExistence type="predicted"/>
<protein>
    <recommendedName>
        <fullName evidence="3">DUF2490 domain-containing protein</fullName>
    </recommendedName>
</protein>
<accession>A0ABW5YJZ4</accession>
<dbReference type="EMBL" id="JBHUPC010000012">
    <property type="protein sequence ID" value="MFD2891212.1"/>
    <property type="molecule type" value="Genomic_DNA"/>
</dbReference>
<dbReference type="RefSeq" id="WP_379810767.1">
    <property type="nucleotide sequence ID" value="NZ_JBHUPC010000012.1"/>
</dbReference>